<dbReference type="Proteomes" id="UP000292424">
    <property type="component" value="Chromosome"/>
</dbReference>
<keyword evidence="1" id="KW-0472">Membrane</keyword>
<protein>
    <submittedName>
        <fullName evidence="2">Uncharacterized protein</fullName>
    </submittedName>
</protein>
<name>A0A5P2G2K5_9BACT</name>
<sequence>MENFSLNNIDTTEIEFIVWQFHHQLLSPTEQEDVALKIANATQWANILDKIKQEELQFQTLEEEQPSMRFTKNIMEAIQPLEIKKPIHNYVNKKIIQLAAIYFLAILTITVILLTNQIIHNWDSSKSFQLNISLINPIQLNSMTKYISPQLIYCFYGINLVTAMILIQNYLIHRIKDKNASKL</sequence>
<dbReference type="AlphaFoldDB" id="A0A5P2G2K5"/>
<feature type="transmembrane region" description="Helical" evidence="1">
    <location>
        <begin position="150"/>
        <end position="172"/>
    </location>
</feature>
<reference evidence="2 3" key="1">
    <citation type="submission" date="2019-09" db="EMBL/GenBank/DDBJ databases">
        <title>Complete genome sequence of Arachidicoccus sp. B3-10 isolated from apple orchard soil.</title>
        <authorList>
            <person name="Kim H.S."/>
            <person name="Han K.-I."/>
            <person name="Suh M.K."/>
            <person name="Lee K.C."/>
            <person name="Eom M.K."/>
            <person name="Kim J.-S."/>
            <person name="Kang S.W."/>
            <person name="Sin Y."/>
            <person name="Lee J.-S."/>
        </authorList>
    </citation>
    <scope>NUCLEOTIDE SEQUENCE [LARGE SCALE GENOMIC DNA]</scope>
    <source>
        <strain evidence="2 3">B3-10</strain>
    </source>
</reference>
<dbReference type="OrthoDB" id="796197at2"/>
<dbReference type="EMBL" id="CP044016">
    <property type="protein sequence ID" value="QES90044.1"/>
    <property type="molecule type" value="Genomic_DNA"/>
</dbReference>
<proteinExistence type="predicted"/>
<keyword evidence="3" id="KW-1185">Reference proteome</keyword>
<keyword evidence="1" id="KW-0812">Transmembrane</keyword>
<accession>A0A5P2G2K5</accession>
<evidence type="ECO:0000313" key="3">
    <source>
        <dbReference type="Proteomes" id="UP000292424"/>
    </source>
</evidence>
<gene>
    <name evidence="2" type="ORF">E0W69_015730</name>
</gene>
<dbReference type="RefSeq" id="WP_131331001.1">
    <property type="nucleotide sequence ID" value="NZ_CP044016.1"/>
</dbReference>
<evidence type="ECO:0000313" key="2">
    <source>
        <dbReference type="EMBL" id="QES90044.1"/>
    </source>
</evidence>
<dbReference type="KEGG" id="arac:E0W69_015730"/>
<feature type="transmembrane region" description="Helical" evidence="1">
    <location>
        <begin position="95"/>
        <end position="119"/>
    </location>
</feature>
<keyword evidence="1" id="KW-1133">Transmembrane helix</keyword>
<organism evidence="2 3">
    <name type="scientific">Rhizosphaericola mali</name>
    <dbReference type="NCBI Taxonomy" id="2545455"/>
    <lineage>
        <taxon>Bacteria</taxon>
        <taxon>Pseudomonadati</taxon>
        <taxon>Bacteroidota</taxon>
        <taxon>Chitinophagia</taxon>
        <taxon>Chitinophagales</taxon>
        <taxon>Chitinophagaceae</taxon>
        <taxon>Rhizosphaericola</taxon>
    </lineage>
</organism>
<evidence type="ECO:0000256" key="1">
    <source>
        <dbReference type="SAM" id="Phobius"/>
    </source>
</evidence>